<evidence type="ECO:0000313" key="5">
    <source>
        <dbReference type="Proteomes" id="UP000002258"/>
    </source>
</evidence>
<dbReference type="CDD" id="cd11717">
    <property type="entry name" value="THUMP_THUMPD1_like"/>
    <property type="match status" value="1"/>
</dbReference>
<dbReference type="Proteomes" id="UP000002258">
    <property type="component" value="Chromosome 2"/>
</dbReference>
<protein>
    <recommendedName>
        <fullName evidence="3">THUMP domain-containing protein</fullName>
    </recommendedName>
</protein>
<dbReference type="HOGENOM" id="CLU_039352_2_2_1"/>
<keyword evidence="1" id="KW-0694">RNA-binding</keyword>
<reference evidence="4 5" key="1">
    <citation type="journal article" date="2007" name="Nat. Biotechnol.">
        <title>Genome sequence of the lignocellulose-bioconverting and xylose-fermenting yeast Pichia stipitis.</title>
        <authorList>
            <person name="Jeffries T.W."/>
            <person name="Grigoriev I.V."/>
            <person name="Grimwood J."/>
            <person name="Laplaza J.M."/>
            <person name="Aerts A."/>
            <person name="Salamov A."/>
            <person name="Schmutz J."/>
            <person name="Lindquist E."/>
            <person name="Dehal P."/>
            <person name="Shapiro H."/>
            <person name="Jin Y.S."/>
            <person name="Passoth V."/>
            <person name="Richardson P.M."/>
        </authorList>
    </citation>
    <scope>NUCLEOTIDE SEQUENCE [LARGE SCALE GENOMIC DNA]</scope>
    <source>
        <strain evidence="5">ATCC 58785 / CBS 6054 / NBRC 10063 / NRRL Y-11545</strain>
    </source>
</reference>
<name>A3LPJ0_PICST</name>
<dbReference type="FunCoup" id="A3LPJ0">
    <property type="interactions" value="906"/>
</dbReference>
<dbReference type="PANTHER" id="PTHR13452:SF10">
    <property type="entry name" value="THUMP DOMAIN-CONTAINING PROTEIN 1"/>
    <property type="match status" value="1"/>
</dbReference>
<dbReference type="PROSITE" id="PS51165">
    <property type="entry name" value="THUMP"/>
    <property type="match status" value="1"/>
</dbReference>
<dbReference type="SMART" id="SM00981">
    <property type="entry name" value="THUMP"/>
    <property type="match status" value="1"/>
</dbReference>
<dbReference type="PANTHER" id="PTHR13452">
    <property type="entry name" value="THUMP DOMAIN CONTAINING PROTEIN 1-RELATED"/>
    <property type="match status" value="1"/>
</dbReference>
<dbReference type="AlphaFoldDB" id="A3LPJ0"/>
<dbReference type="RefSeq" id="XP_001382530.2">
    <property type="nucleotide sequence ID" value="XM_001382493.1"/>
</dbReference>
<feature type="non-terminal residue" evidence="4">
    <location>
        <position position="264"/>
    </location>
</feature>
<dbReference type="KEGG" id="pic:PICST_12788"/>
<dbReference type="InterPro" id="IPR004114">
    <property type="entry name" value="THUMP_dom"/>
</dbReference>
<proteinExistence type="predicted"/>
<dbReference type="GO" id="GO:0180014">
    <property type="term" value="F:protein-tRNA adaptor activity"/>
    <property type="evidence" value="ECO:0007669"/>
    <property type="project" value="EnsemblFungi"/>
</dbReference>
<evidence type="ECO:0000256" key="2">
    <source>
        <dbReference type="SAM" id="MobiDB-lite"/>
    </source>
</evidence>
<dbReference type="GO" id="GO:0003723">
    <property type="term" value="F:RNA binding"/>
    <property type="evidence" value="ECO:0007669"/>
    <property type="project" value="UniProtKB-UniRule"/>
</dbReference>
<dbReference type="EMBL" id="CP000496">
    <property type="protein sequence ID" value="ABN64501.2"/>
    <property type="molecule type" value="Genomic_DNA"/>
</dbReference>
<gene>
    <name evidence="4" type="ORF">PICST_12788</name>
</gene>
<sequence>MGKRKSGDKGSGGKSKKFKASGFIDPHTTGVYATCNRHKEQACRKELMNLFEEKIGEYFDLENGDNSEDEGQQDEDKELSIEEQIQKELEGLKEVKGTKKELLKPIELDCECLVFIKTRRPIDPEVLVERICQESYESKIKNTRYTQKLTPVTFSVSPTKEELKKLASRVLAPHFHKPEGQEPIKFAIQVSRRNFNAMPKDEIIKSIAESVGRDHGHSVDLKNYDKIILVECYKTSIGMSVANNYLKYDKFNLQQIFEKGVNKD</sequence>
<organism evidence="4 5">
    <name type="scientific">Scheffersomyces stipitis (strain ATCC 58785 / CBS 6054 / NBRC 10063 / NRRL Y-11545)</name>
    <name type="common">Yeast</name>
    <name type="synonym">Pichia stipitis</name>
    <dbReference type="NCBI Taxonomy" id="322104"/>
    <lineage>
        <taxon>Eukaryota</taxon>
        <taxon>Fungi</taxon>
        <taxon>Dikarya</taxon>
        <taxon>Ascomycota</taxon>
        <taxon>Saccharomycotina</taxon>
        <taxon>Pichiomycetes</taxon>
        <taxon>Debaryomycetaceae</taxon>
        <taxon>Scheffersomyces</taxon>
    </lineage>
</organism>
<dbReference type="eggNOG" id="KOG3943">
    <property type="taxonomic scope" value="Eukaryota"/>
</dbReference>
<evidence type="ECO:0000256" key="1">
    <source>
        <dbReference type="PROSITE-ProRule" id="PRU00529"/>
    </source>
</evidence>
<keyword evidence="5" id="KW-1185">Reference proteome</keyword>
<dbReference type="FunFam" id="3.30.2300.10:FF:000001">
    <property type="entry name" value="THUMP domain-containing protein 1"/>
    <property type="match status" value="1"/>
</dbReference>
<dbReference type="InterPro" id="IPR040183">
    <property type="entry name" value="THUMPD1-like"/>
</dbReference>
<dbReference type="OMA" id="MNEKACV"/>
<dbReference type="InParanoid" id="A3LPJ0"/>
<dbReference type="OrthoDB" id="367221at2759"/>
<dbReference type="Pfam" id="PF02926">
    <property type="entry name" value="THUMP"/>
    <property type="match status" value="1"/>
</dbReference>
<evidence type="ECO:0000259" key="3">
    <source>
        <dbReference type="PROSITE" id="PS51165"/>
    </source>
</evidence>
<dbReference type="SUPFAM" id="SSF143437">
    <property type="entry name" value="THUMP domain-like"/>
    <property type="match status" value="1"/>
</dbReference>
<accession>A3LPJ0</accession>
<dbReference type="STRING" id="322104.A3LPJ0"/>
<dbReference type="GeneID" id="4837103"/>
<feature type="domain" description="THUMP" evidence="3">
    <location>
        <begin position="134"/>
        <end position="243"/>
    </location>
</feature>
<evidence type="ECO:0000313" key="4">
    <source>
        <dbReference type="EMBL" id="ABN64501.2"/>
    </source>
</evidence>
<feature type="region of interest" description="Disordered" evidence="2">
    <location>
        <begin position="1"/>
        <end position="29"/>
    </location>
</feature>
<dbReference type="Gene3D" id="3.30.2300.10">
    <property type="entry name" value="THUMP superfamily"/>
    <property type="match status" value="1"/>
</dbReference>
<dbReference type="GO" id="GO:0051391">
    <property type="term" value="P:tRNA acetylation"/>
    <property type="evidence" value="ECO:0007669"/>
    <property type="project" value="EnsemblFungi"/>
</dbReference>